<gene>
    <name evidence="1" type="ORF">GGE15_005272</name>
</gene>
<comment type="caution">
    <text evidence="1">The sequence shown here is derived from an EMBL/GenBank/DDBJ whole genome shotgun (WGS) entry which is preliminary data.</text>
</comment>
<name>A0A7W6XXP7_9HYPH</name>
<protein>
    <submittedName>
        <fullName evidence="1">Uncharacterized protein</fullName>
    </submittedName>
</protein>
<accession>A0A7W6XXP7</accession>
<evidence type="ECO:0000313" key="1">
    <source>
        <dbReference type="EMBL" id="MBB4441981.1"/>
    </source>
</evidence>
<dbReference type="EMBL" id="JACIHI010000014">
    <property type="protein sequence ID" value="MBB4441981.1"/>
    <property type="molecule type" value="Genomic_DNA"/>
</dbReference>
<evidence type="ECO:0000313" key="2">
    <source>
        <dbReference type="Proteomes" id="UP000533724"/>
    </source>
</evidence>
<dbReference type="Proteomes" id="UP000533724">
    <property type="component" value="Unassembled WGS sequence"/>
</dbReference>
<reference evidence="1 2" key="1">
    <citation type="submission" date="2020-08" db="EMBL/GenBank/DDBJ databases">
        <title>Genomic Encyclopedia of Type Strains, Phase IV (KMG-V): Genome sequencing to study the core and pangenomes of soil and plant-associated prokaryotes.</title>
        <authorList>
            <person name="Whitman W."/>
        </authorList>
    </citation>
    <scope>NUCLEOTIDE SEQUENCE [LARGE SCALE GENOMIC DNA]</scope>
    <source>
        <strain evidence="1 2">SEMIA 414</strain>
    </source>
</reference>
<organism evidence="1 2">
    <name type="scientific">Rhizobium esperanzae</name>
    <dbReference type="NCBI Taxonomy" id="1967781"/>
    <lineage>
        <taxon>Bacteria</taxon>
        <taxon>Pseudomonadati</taxon>
        <taxon>Pseudomonadota</taxon>
        <taxon>Alphaproteobacteria</taxon>
        <taxon>Hyphomicrobiales</taxon>
        <taxon>Rhizobiaceae</taxon>
        <taxon>Rhizobium/Agrobacterium group</taxon>
        <taxon>Rhizobium</taxon>
    </lineage>
</organism>
<sequence length="30" mass="3491">MSRQPCMALREFDIDEFLEQKYLAANGLSN</sequence>
<dbReference type="AlphaFoldDB" id="A0A7W6XXP7"/>
<proteinExistence type="predicted"/>